<reference evidence="2" key="2">
    <citation type="submission" date="2022-08" db="UniProtKB">
        <authorList>
            <consortium name="EnsemblMetazoa"/>
        </authorList>
    </citation>
    <scope>IDENTIFICATION</scope>
    <source>
        <strain evidence="2">STECLA/ALBI9_A</strain>
    </source>
</reference>
<accession>A0A182FB71</accession>
<evidence type="ECO:0000256" key="1">
    <source>
        <dbReference type="SAM" id="MobiDB-lite"/>
    </source>
</evidence>
<sequence length="118" mass="14000">MPPLLVHDAPIVQPTVLPCQHRGRYGIAWYWPRMRQHRHKDRHRGRNDGRDKQTKIFQYILRLIRTFTCQLDRSRGEHEPEQKPLQQQQQRHSVLNPIPSVGKSSKGQQDAKEARPKQ</sequence>
<evidence type="ECO:0000313" key="3">
    <source>
        <dbReference type="Proteomes" id="UP000069272"/>
    </source>
</evidence>
<protein>
    <submittedName>
        <fullName evidence="2">Uncharacterized protein</fullName>
    </submittedName>
</protein>
<reference evidence="2 3" key="1">
    <citation type="journal article" date="2017" name="G3 (Bethesda)">
        <title>The Physical Genome Mapping of Anopheles albimanus Corrected Scaffold Misassemblies and Identified Interarm Rearrangements in Genus Anopheles.</title>
        <authorList>
            <person name="Artemov G.N."/>
            <person name="Peery A.N."/>
            <person name="Jiang X."/>
            <person name="Tu Z."/>
            <person name="Stegniy V.N."/>
            <person name="Sharakhova M.V."/>
            <person name="Sharakhov I.V."/>
        </authorList>
    </citation>
    <scope>NUCLEOTIDE SEQUENCE [LARGE SCALE GENOMIC DNA]</scope>
    <source>
        <strain evidence="2 3">ALBI9_A</strain>
    </source>
</reference>
<name>A0A182FB71_ANOAL</name>
<dbReference type="EnsemblMetazoa" id="AALB003752-RA">
    <property type="protein sequence ID" value="AALB003752-PA"/>
    <property type="gene ID" value="AALB003752"/>
</dbReference>
<keyword evidence="3" id="KW-1185">Reference proteome</keyword>
<feature type="compositionally biased region" description="Basic and acidic residues" evidence="1">
    <location>
        <begin position="72"/>
        <end position="82"/>
    </location>
</feature>
<dbReference type="VEuPathDB" id="VectorBase:AALB003752"/>
<organism evidence="2 3">
    <name type="scientific">Anopheles albimanus</name>
    <name type="common">New world malaria mosquito</name>
    <dbReference type="NCBI Taxonomy" id="7167"/>
    <lineage>
        <taxon>Eukaryota</taxon>
        <taxon>Metazoa</taxon>
        <taxon>Ecdysozoa</taxon>
        <taxon>Arthropoda</taxon>
        <taxon>Hexapoda</taxon>
        <taxon>Insecta</taxon>
        <taxon>Pterygota</taxon>
        <taxon>Neoptera</taxon>
        <taxon>Endopterygota</taxon>
        <taxon>Diptera</taxon>
        <taxon>Nematocera</taxon>
        <taxon>Culicoidea</taxon>
        <taxon>Culicidae</taxon>
        <taxon>Anophelinae</taxon>
        <taxon>Anopheles</taxon>
    </lineage>
</organism>
<feature type="region of interest" description="Disordered" evidence="1">
    <location>
        <begin position="72"/>
        <end position="118"/>
    </location>
</feature>
<dbReference type="Proteomes" id="UP000069272">
    <property type="component" value="Chromosome 3R"/>
</dbReference>
<evidence type="ECO:0000313" key="2">
    <source>
        <dbReference type="EnsemblMetazoa" id="AALB003752-PA"/>
    </source>
</evidence>
<dbReference type="AlphaFoldDB" id="A0A182FB71"/>
<proteinExistence type="predicted"/>
<feature type="compositionally biased region" description="Basic and acidic residues" evidence="1">
    <location>
        <begin position="109"/>
        <end position="118"/>
    </location>
</feature>